<organism evidence="3 4">
    <name type="scientific">Rarispira pelagica</name>
    <dbReference type="NCBI Taxonomy" id="3141764"/>
    <lineage>
        <taxon>Bacteria</taxon>
        <taxon>Pseudomonadati</taxon>
        <taxon>Spirochaetota</taxon>
        <taxon>Spirochaetia</taxon>
        <taxon>Winmispirales</taxon>
        <taxon>Winmispiraceae</taxon>
        <taxon>Rarispira</taxon>
    </lineage>
</organism>
<name>A0ABU9U9G9_9SPIR</name>
<dbReference type="SUPFAM" id="SSF55961">
    <property type="entry name" value="Bet v1-like"/>
    <property type="match status" value="1"/>
</dbReference>
<evidence type="ECO:0000259" key="2">
    <source>
        <dbReference type="Pfam" id="PF08327"/>
    </source>
</evidence>
<feature type="domain" description="Activator of Hsp90 ATPase homologue 1/2-like C-terminal" evidence="2">
    <location>
        <begin position="12"/>
        <end position="127"/>
    </location>
</feature>
<reference evidence="3 4" key="1">
    <citation type="submission" date="2024-03" db="EMBL/GenBank/DDBJ databases">
        <title>Ignisphaera cupida sp. nov., a hyperthermophilic hydrolytic archaeon from a hot spring of Kamchatka, and proposal of Ignisphaeraceae fam. nov.</title>
        <authorList>
            <person name="Podosokorskaya O.A."/>
            <person name="Elcheninov A.G."/>
            <person name="Maltseva A.I."/>
            <person name="Zayulina K.S."/>
            <person name="Novikov A."/>
            <person name="Merkel A.Y."/>
        </authorList>
    </citation>
    <scope>NUCLEOTIDE SEQUENCE [LARGE SCALE GENOMIC DNA]</scope>
    <source>
        <strain evidence="3 4">38H-sp</strain>
    </source>
</reference>
<dbReference type="Pfam" id="PF08327">
    <property type="entry name" value="AHSA1"/>
    <property type="match status" value="1"/>
</dbReference>
<accession>A0ABU9U9G9</accession>
<protein>
    <submittedName>
        <fullName evidence="3">SRPBCC domain-containing protein</fullName>
    </submittedName>
</protein>
<gene>
    <name evidence="3" type="ORF">WKV44_02035</name>
</gene>
<sequence length="128" mass="14808">MESFILEAIVPAPTHKVFKVLTTGTDYAEVTGCEAEIQPWTQGIIAVWNGYGQGIIIEIEEPSYIKHTWRTSDYQPQMRDSEIEILVNPWGKKTKLTIKAINIPDNLLQEEKTNWQRFLLEPLVQYFL</sequence>
<dbReference type="InterPro" id="IPR013538">
    <property type="entry name" value="ASHA1/2-like_C"/>
</dbReference>
<comment type="similarity">
    <text evidence="1">Belongs to the AHA1 family.</text>
</comment>
<evidence type="ECO:0000313" key="4">
    <source>
        <dbReference type="Proteomes" id="UP001466331"/>
    </source>
</evidence>
<keyword evidence="4" id="KW-1185">Reference proteome</keyword>
<dbReference type="Gene3D" id="3.30.530.20">
    <property type="match status" value="1"/>
</dbReference>
<dbReference type="EMBL" id="JBCHKQ010000001">
    <property type="protein sequence ID" value="MEM5947315.1"/>
    <property type="molecule type" value="Genomic_DNA"/>
</dbReference>
<dbReference type="RefSeq" id="WP_420068764.1">
    <property type="nucleotide sequence ID" value="NZ_JBCHKQ010000001.1"/>
</dbReference>
<comment type="caution">
    <text evidence="3">The sequence shown here is derived from an EMBL/GenBank/DDBJ whole genome shotgun (WGS) entry which is preliminary data.</text>
</comment>
<dbReference type="Proteomes" id="UP001466331">
    <property type="component" value="Unassembled WGS sequence"/>
</dbReference>
<evidence type="ECO:0000256" key="1">
    <source>
        <dbReference type="ARBA" id="ARBA00006817"/>
    </source>
</evidence>
<dbReference type="InterPro" id="IPR023393">
    <property type="entry name" value="START-like_dom_sf"/>
</dbReference>
<proteinExistence type="inferred from homology"/>
<evidence type="ECO:0000313" key="3">
    <source>
        <dbReference type="EMBL" id="MEM5947315.1"/>
    </source>
</evidence>